<dbReference type="RefSeq" id="XP_034246056.1">
    <property type="nucleotide sequence ID" value="XM_034390165.1"/>
</dbReference>
<accession>A0A6P8Z0Q5</accession>
<evidence type="ECO:0000313" key="6">
    <source>
        <dbReference type="RefSeq" id="XP_034246057.1"/>
    </source>
</evidence>
<evidence type="ECO:0000259" key="1">
    <source>
        <dbReference type="PROSITE" id="PS50181"/>
    </source>
</evidence>
<protein>
    <submittedName>
        <fullName evidence="3 4">Uncharacterized protein LOC117648026 isoform X1</fullName>
    </submittedName>
</protein>
<dbReference type="GeneID" id="117648026"/>
<name>A0A6P8Z0Q5_THRPL</name>
<dbReference type="Pfam" id="PF12937">
    <property type="entry name" value="F-box-like"/>
    <property type="match status" value="1"/>
</dbReference>
<proteinExistence type="predicted"/>
<dbReference type="KEGG" id="tpal:117648026"/>
<dbReference type="Gene3D" id="1.20.1280.50">
    <property type="match status" value="1"/>
</dbReference>
<dbReference type="RefSeq" id="XP_034246057.1">
    <property type="nucleotide sequence ID" value="XM_034390166.1"/>
</dbReference>
<evidence type="ECO:0000313" key="4">
    <source>
        <dbReference type="RefSeq" id="XP_034246055.1"/>
    </source>
</evidence>
<organism evidence="3">
    <name type="scientific">Thrips palmi</name>
    <name type="common">Melon thrips</name>
    <dbReference type="NCBI Taxonomy" id="161013"/>
    <lineage>
        <taxon>Eukaryota</taxon>
        <taxon>Metazoa</taxon>
        <taxon>Ecdysozoa</taxon>
        <taxon>Arthropoda</taxon>
        <taxon>Hexapoda</taxon>
        <taxon>Insecta</taxon>
        <taxon>Pterygota</taxon>
        <taxon>Neoptera</taxon>
        <taxon>Paraneoptera</taxon>
        <taxon>Thysanoptera</taxon>
        <taxon>Terebrantia</taxon>
        <taxon>Thripoidea</taxon>
        <taxon>Thripidae</taxon>
        <taxon>Thrips</taxon>
    </lineage>
</organism>
<reference evidence="3 4" key="1">
    <citation type="submission" date="2025-04" db="UniProtKB">
        <authorList>
            <consortium name="RefSeq"/>
        </authorList>
    </citation>
    <scope>IDENTIFICATION</scope>
    <source>
        <tissue evidence="3 4">Total insect</tissue>
    </source>
</reference>
<evidence type="ECO:0000313" key="2">
    <source>
        <dbReference type="Proteomes" id="UP000515158"/>
    </source>
</evidence>
<keyword evidence="2" id="KW-1185">Reference proteome</keyword>
<dbReference type="Proteomes" id="UP000515158">
    <property type="component" value="Unplaced"/>
</dbReference>
<dbReference type="SUPFAM" id="SSF81383">
    <property type="entry name" value="F-box domain"/>
    <property type="match status" value="1"/>
</dbReference>
<dbReference type="RefSeq" id="XP_034246053.1">
    <property type="nucleotide sequence ID" value="XM_034390162.1"/>
</dbReference>
<evidence type="ECO:0000313" key="5">
    <source>
        <dbReference type="RefSeq" id="XP_034246056.1"/>
    </source>
</evidence>
<gene>
    <name evidence="3 4 5 6" type="primary">LOC117648026</name>
</gene>
<dbReference type="InterPro" id="IPR036047">
    <property type="entry name" value="F-box-like_dom_sf"/>
</dbReference>
<dbReference type="RefSeq" id="XP_034246055.1">
    <property type="nucleotide sequence ID" value="XM_034390164.1"/>
</dbReference>
<dbReference type="InterPro" id="IPR001810">
    <property type="entry name" value="F-box_dom"/>
</dbReference>
<evidence type="ECO:0000313" key="3">
    <source>
        <dbReference type="RefSeq" id="XP_034246053.1"/>
    </source>
</evidence>
<dbReference type="SMART" id="SM00256">
    <property type="entry name" value="FBOX"/>
    <property type="match status" value="1"/>
</dbReference>
<dbReference type="AlphaFoldDB" id="A0A6P8Z0Q5"/>
<dbReference type="OrthoDB" id="2305498at2759"/>
<feature type="domain" description="F-box" evidence="1">
    <location>
        <begin position="1"/>
        <end position="46"/>
    </location>
</feature>
<sequence>MELSNLGDDELLLILGYLSARELLKCRVVCRRWRDAALHPHLWRMKSVDSYNTLLASAVLRLAPCLDSLTAGSLWNFIFDKSGLLLASTKCAISKLHMTFSMSDACYMALVITRQASLGRLKEVSLELFKGKADLPLYRLRAFLQQLLHTPGLEVLKLHTVEVEYIGDMSGVLLPVLAGAAQFEDPVPASLRQLWITVPFPDPYAHLRLKWHATTLEVLKLARALPPAASLPSTMPRLRELDCPLLGGMAVMAQYEALRSLSLEVKLDESTVPYLLGVESFLRAAATRLEFVQLSYEAHEERAAAVDLVLSLGGTGKATAALETLLFSFDADIPTPPLQLRPLTAILHRLSLLRTLNIGGVPSNAFLTALDGEVLPHLRKLSMKTPEDSCPHVVAHSEPIKKLLQSYPLLHIRISDEGDYFDCEDFCDFCAGNKCHRIPDYSASVVFSHPLEDSCEVIHDLNSCYEIHLSLSEVEVDAL</sequence>
<dbReference type="PROSITE" id="PS50181">
    <property type="entry name" value="FBOX"/>
    <property type="match status" value="1"/>
</dbReference>